<keyword evidence="4" id="KW-0690">Ribosome biogenesis</keyword>
<dbReference type="InterPro" id="IPR003772">
    <property type="entry name" value="YceD"/>
</dbReference>
<evidence type="ECO:0000256" key="1">
    <source>
        <dbReference type="ARBA" id="ARBA00002868"/>
    </source>
</evidence>
<proteinExistence type="inferred from homology"/>
<evidence type="ECO:0000256" key="2">
    <source>
        <dbReference type="ARBA" id="ARBA00010740"/>
    </source>
</evidence>
<evidence type="ECO:0000313" key="7">
    <source>
        <dbReference type="EMBL" id="MEK8049905.1"/>
    </source>
</evidence>
<dbReference type="EMBL" id="JBBUTH010000003">
    <property type="protein sequence ID" value="MEK8049905.1"/>
    <property type="molecule type" value="Genomic_DNA"/>
</dbReference>
<dbReference type="InterPro" id="IPR039255">
    <property type="entry name" value="YceD_bac"/>
</dbReference>
<dbReference type="PANTHER" id="PTHR38099">
    <property type="entry name" value="LARGE RIBOSOMAL RNA SUBUNIT ACCUMULATION PROTEIN YCED"/>
    <property type="match status" value="1"/>
</dbReference>
<reference evidence="7 8" key="1">
    <citation type="submission" date="2024-04" db="EMBL/GenBank/DDBJ databases">
        <title>Novel species of the genus Ideonella isolated from streams.</title>
        <authorList>
            <person name="Lu H."/>
        </authorList>
    </citation>
    <scope>NUCLEOTIDE SEQUENCE [LARGE SCALE GENOMIC DNA]</scope>
    <source>
        <strain evidence="7 8">DXS22W</strain>
    </source>
</reference>
<evidence type="ECO:0000313" key="8">
    <source>
        <dbReference type="Proteomes" id="UP001365405"/>
    </source>
</evidence>
<organism evidence="7 8">
    <name type="scientific">Pseudaquabacterium inlustre</name>
    <dbReference type="NCBI Taxonomy" id="2984192"/>
    <lineage>
        <taxon>Bacteria</taxon>
        <taxon>Pseudomonadati</taxon>
        <taxon>Pseudomonadota</taxon>
        <taxon>Betaproteobacteria</taxon>
        <taxon>Burkholderiales</taxon>
        <taxon>Sphaerotilaceae</taxon>
        <taxon>Pseudaquabacterium</taxon>
    </lineage>
</organism>
<sequence>MKRQHDPLRLDVAAFAADGAALDGQWPGASLERLADTQTPPQDVPLAEVRWQAAGERRPVTGGEAELWLSLSADTRVWLTCQRCLQPFEVPLSLSRRIRFVRGESQAEALDAESEDDVLALSRSLDLRELVEDELLLDLPIVPRHAVCPQPLPTGSPADEAGEAASPRENPFAVLRQLKTGRNGD</sequence>
<evidence type="ECO:0000256" key="6">
    <source>
        <dbReference type="SAM" id="MobiDB-lite"/>
    </source>
</evidence>
<keyword evidence="8" id="KW-1185">Reference proteome</keyword>
<dbReference type="PANTHER" id="PTHR38099:SF1">
    <property type="entry name" value="LARGE RIBOSOMAL RNA SUBUNIT ACCUMULATION PROTEIN YCED"/>
    <property type="match status" value="1"/>
</dbReference>
<dbReference type="Proteomes" id="UP001365405">
    <property type="component" value="Unassembled WGS sequence"/>
</dbReference>
<accession>A0ABU9CHR5</accession>
<dbReference type="RefSeq" id="WP_341409576.1">
    <property type="nucleotide sequence ID" value="NZ_JBBUTH010000003.1"/>
</dbReference>
<gene>
    <name evidence="7" type="ORF">AACH10_06625</name>
</gene>
<name>A0ABU9CHR5_9BURK</name>
<comment type="similarity">
    <text evidence="2">Belongs to the DUF177 domain family.</text>
</comment>
<protein>
    <recommendedName>
        <fullName evidence="3">Large ribosomal RNA subunit accumulation protein YceD</fullName>
    </recommendedName>
    <alternativeName>
        <fullName evidence="5">23S rRNA accumulation protein YceD</fullName>
    </alternativeName>
</protein>
<evidence type="ECO:0000256" key="3">
    <source>
        <dbReference type="ARBA" id="ARBA00015716"/>
    </source>
</evidence>
<dbReference type="Pfam" id="PF02620">
    <property type="entry name" value="YceD"/>
    <property type="match status" value="1"/>
</dbReference>
<comment type="caution">
    <text evidence="7">The sequence shown here is derived from an EMBL/GenBank/DDBJ whole genome shotgun (WGS) entry which is preliminary data.</text>
</comment>
<comment type="function">
    <text evidence="1">Plays a role in synthesis, processing and/or stability of 23S rRNA.</text>
</comment>
<evidence type="ECO:0000256" key="5">
    <source>
        <dbReference type="ARBA" id="ARBA00031841"/>
    </source>
</evidence>
<evidence type="ECO:0000256" key="4">
    <source>
        <dbReference type="ARBA" id="ARBA00022517"/>
    </source>
</evidence>
<feature type="region of interest" description="Disordered" evidence="6">
    <location>
        <begin position="150"/>
        <end position="185"/>
    </location>
</feature>